<dbReference type="InterPro" id="IPR033315">
    <property type="entry name" value="Fan1-like"/>
</dbReference>
<dbReference type="PANTHER" id="PTHR15749">
    <property type="entry name" value="FANCONI-ASSOCIATED NUCLEASE 1"/>
    <property type="match status" value="1"/>
</dbReference>
<evidence type="ECO:0000256" key="7">
    <source>
        <dbReference type="ARBA" id="ARBA00022723"/>
    </source>
</evidence>
<evidence type="ECO:0000256" key="4">
    <source>
        <dbReference type="ARBA" id="ARBA00005533"/>
    </source>
</evidence>
<dbReference type="EC" id="3.1.4.1" evidence="5"/>
<evidence type="ECO:0000256" key="10">
    <source>
        <dbReference type="ARBA" id="ARBA00023211"/>
    </source>
</evidence>
<dbReference type="Pfam" id="PF18081">
    <property type="entry name" value="FANC_SAP"/>
    <property type="match status" value="1"/>
</dbReference>
<accession>A0ABQ4Q083</accession>
<keyword evidence="13" id="KW-1185">Reference proteome</keyword>
<dbReference type="Pfam" id="PF21315">
    <property type="entry name" value="FAN1_HTH"/>
    <property type="match status" value="1"/>
</dbReference>
<keyword evidence="10" id="KW-0464">Manganese</keyword>
<dbReference type="InterPro" id="IPR049125">
    <property type="entry name" value="FAN1-like_WH"/>
</dbReference>
<evidence type="ECO:0000313" key="13">
    <source>
        <dbReference type="Proteomes" id="UP000887222"/>
    </source>
</evidence>
<evidence type="ECO:0000256" key="3">
    <source>
        <dbReference type="ARBA" id="ARBA00001946"/>
    </source>
</evidence>
<dbReference type="Proteomes" id="UP000887222">
    <property type="component" value="Unassembled WGS sequence"/>
</dbReference>
<proteinExistence type="inferred from homology"/>
<comment type="cofactor">
    <cofactor evidence="3">
        <name>Mg(2+)</name>
        <dbReference type="ChEBI" id="CHEBI:18420"/>
    </cofactor>
</comment>
<name>A0ABQ4Q083_9BURK</name>
<dbReference type="InterPro" id="IPR040603">
    <property type="entry name" value="FAN1_SAP_bact"/>
</dbReference>
<evidence type="ECO:0000256" key="6">
    <source>
        <dbReference type="ARBA" id="ARBA00022722"/>
    </source>
</evidence>
<keyword evidence="8" id="KW-0378">Hydrolase</keyword>
<keyword evidence="9" id="KW-0460">Magnesium</keyword>
<evidence type="ECO:0000256" key="1">
    <source>
        <dbReference type="ARBA" id="ARBA00000983"/>
    </source>
</evidence>
<evidence type="ECO:0000259" key="11">
    <source>
        <dbReference type="SMART" id="SM00990"/>
    </source>
</evidence>
<organism evidence="12 13">
    <name type="scientific">Noviherbaspirillum aridicola</name>
    <dbReference type="NCBI Taxonomy" id="2849687"/>
    <lineage>
        <taxon>Bacteria</taxon>
        <taxon>Pseudomonadati</taxon>
        <taxon>Pseudomonadota</taxon>
        <taxon>Betaproteobacteria</taxon>
        <taxon>Burkholderiales</taxon>
        <taxon>Oxalobacteraceae</taxon>
        <taxon>Noviherbaspirillum</taxon>
    </lineage>
</organism>
<feature type="domain" description="VRR-NUC" evidence="11">
    <location>
        <begin position="424"/>
        <end position="538"/>
    </location>
</feature>
<dbReference type="EMBL" id="BPMK01000002">
    <property type="protein sequence ID" value="GIZ50451.1"/>
    <property type="molecule type" value="Genomic_DNA"/>
</dbReference>
<comment type="catalytic activity">
    <reaction evidence="1">
        <text>Hydrolytically removes 5'-nucleotides successively from the 3'-hydroxy termini of 3'-hydroxy-terminated oligonucleotides.</text>
        <dbReference type="EC" id="3.1.4.1"/>
    </reaction>
</comment>
<comment type="caution">
    <text evidence="12">The sequence shown here is derived from an EMBL/GenBank/DDBJ whole genome shotgun (WGS) entry which is preliminary data.</text>
</comment>
<keyword evidence="7" id="KW-0479">Metal-binding</keyword>
<keyword evidence="6" id="KW-0540">Nuclease</keyword>
<dbReference type="Pfam" id="PF08774">
    <property type="entry name" value="VRR_NUC"/>
    <property type="match status" value="1"/>
</dbReference>
<dbReference type="InterPro" id="IPR014883">
    <property type="entry name" value="VRR_NUC"/>
</dbReference>
<dbReference type="InterPro" id="IPR011856">
    <property type="entry name" value="tRNA_endonuc-like_dom_sf"/>
</dbReference>
<comment type="similarity">
    <text evidence="4">Belongs to the FAN1 family.</text>
</comment>
<reference evidence="12 13" key="1">
    <citation type="journal article" date="2022" name="Int. J. Syst. Evol. Microbiol.">
        <title>Noviherbaspirillum aridicola sp. nov., isolated from an arid soil in Pakistan.</title>
        <authorList>
            <person name="Khan I.U."/>
            <person name="Saqib M."/>
            <person name="Amin A."/>
            <person name="Hussain F."/>
            <person name="Li L."/>
            <person name="Liu Y.H."/>
            <person name="Fang B.Z."/>
            <person name="Ahmed I."/>
            <person name="Li W.J."/>
        </authorList>
    </citation>
    <scope>NUCLEOTIDE SEQUENCE [LARGE SCALE GENOMIC DNA]</scope>
    <source>
        <strain evidence="12 13">NCCP-691</strain>
    </source>
</reference>
<evidence type="ECO:0000256" key="9">
    <source>
        <dbReference type="ARBA" id="ARBA00022842"/>
    </source>
</evidence>
<dbReference type="Gene3D" id="3.40.1350.10">
    <property type="match status" value="1"/>
</dbReference>
<protein>
    <recommendedName>
        <fullName evidence="5">phosphodiesterase I</fullName>
        <ecNumber evidence="5">3.1.4.1</ecNumber>
    </recommendedName>
</protein>
<dbReference type="SMART" id="SM00990">
    <property type="entry name" value="VRR_NUC"/>
    <property type="match status" value="1"/>
</dbReference>
<evidence type="ECO:0000256" key="8">
    <source>
        <dbReference type="ARBA" id="ARBA00022801"/>
    </source>
</evidence>
<dbReference type="PANTHER" id="PTHR15749:SF4">
    <property type="entry name" value="FANCONI-ASSOCIATED NUCLEASE 1"/>
    <property type="match status" value="1"/>
</dbReference>
<evidence type="ECO:0000256" key="2">
    <source>
        <dbReference type="ARBA" id="ARBA00001936"/>
    </source>
</evidence>
<gene>
    <name evidence="12" type="primary">fan1</name>
    <name evidence="12" type="ORF">NCCP691_04650</name>
</gene>
<evidence type="ECO:0000313" key="12">
    <source>
        <dbReference type="EMBL" id="GIZ50451.1"/>
    </source>
</evidence>
<sequence>MARTLDNPLYYLANFERAMSWTGERYGDLLDERERAFLDCFNRLPPAARALLVRMVMRKGPLFRESKLAYDEIGDTRAAAAPLLAAGLVDERPALNLDQLFGLLVRSEIAQAFPGVDAALRKAEQLERLRPQWPQARCFDEWLPAARDRVYALRVGEVCDRLRLMFFGNLHQDWTEFVLADLGILRYEQVDISPASRGFGCREDIEVYLRLHACREQIEAGAIPADIPQQPLSNAWLEGRRQKLLFLAGQQQERAAEFAAARRIYAACRHEGARARHIRVLEKCGDHEQAHALAAAAWMQPENEAERQQLARMLPRLRRRVGLPPEAAPPAAAPEEFTLVLPRPVPFPGVELAARDHLWREDAPVHYVENTLINSLFGLLCWDAVFAAVPGAFFHPFHAAPADLHSADFLPRRAAAFDTCLSQLDSGAYRDTIRRRHREKSGLQSPFVYWEAIGDTLLEQALDCLPPEHLKLWFTRLLQDIRANRAGMPDLIRFDLRERRYEMIEVKGPGDRLQDNQLRWIAFCARHGMPVRVCHVRWLEQE</sequence>
<dbReference type="RefSeq" id="WP_220806633.1">
    <property type="nucleotide sequence ID" value="NZ_BPMK01000002.1"/>
</dbReference>
<evidence type="ECO:0000256" key="5">
    <source>
        <dbReference type="ARBA" id="ARBA00012029"/>
    </source>
</evidence>
<comment type="cofactor">
    <cofactor evidence="2">
        <name>Mn(2+)</name>
        <dbReference type="ChEBI" id="CHEBI:29035"/>
    </cofactor>
</comment>